<dbReference type="Gene3D" id="2.60.470.10">
    <property type="entry name" value="Acid-sensing ion channels like domains"/>
    <property type="match status" value="1"/>
</dbReference>
<evidence type="ECO:0000313" key="13">
    <source>
        <dbReference type="EMBL" id="GBN15826.1"/>
    </source>
</evidence>
<dbReference type="PANTHER" id="PTHR11690:SF248">
    <property type="entry name" value="PICKPOCKET 17, ISOFORM A"/>
    <property type="match status" value="1"/>
</dbReference>
<evidence type="ECO:0000256" key="2">
    <source>
        <dbReference type="ARBA" id="ARBA00007193"/>
    </source>
</evidence>
<evidence type="ECO:0000256" key="3">
    <source>
        <dbReference type="ARBA" id="ARBA00022448"/>
    </source>
</evidence>
<evidence type="ECO:0000256" key="10">
    <source>
        <dbReference type="ARBA" id="ARBA00023201"/>
    </source>
</evidence>
<keyword evidence="10 12" id="KW-0739">Sodium transport</keyword>
<evidence type="ECO:0000256" key="5">
    <source>
        <dbReference type="ARBA" id="ARBA00022692"/>
    </source>
</evidence>
<dbReference type="GO" id="GO:0005886">
    <property type="term" value="C:plasma membrane"/>
    <property type="evidence" value="ECO:0007669"/>
    <property type="project" value="TreeGrafter"/>
</dbReference>
<sequence length="446" mass="51989">MIVLTVAFLGCSYQIYLFTKFYFEYPVFVNLQIKERNKVRFPAVTICNLNRMKSKYEKHHSFDGNQIESPLDITGVNSDQMPLPLSEKSDINFRNKNESQEHLKFLRKYYNLNSESRQKFGYQLEEVVKSCLFNFKPCEFKKNLNMRYGNCFTFNQLNGIFQEVPMASFAGPNNGLEMILIIDPDQYLAISHTVGMRIVIHDPSDEPNPEDKGIAIAPGYETYISLKETLMQRLPAPYKDKCVFYGGDENPLVESQAHCMQVCIQEYNFARCGCVEPFFGTTLENKKCDTTNSIENDCLDSLMKDLAINGSTCKCPPPCLSKYYNERITRVLWPSKAYFLEMNRTENFEFAWDFYRKSHARVRIIFSKLERTEYEQNARFQESEIFSCLGGELALWLGISFFVLCELIEVPLFLVSHFICYLKESINLFNTKYALSSVVFQRNIWR</sequence>
<keyword evidence="14" id="KW-1185">Reference proteome</keyword>
<proteinExistence type="inferred from homology"/>
<evidence type="ECO:0000256" key="1">
    <source>
        <dbReference type="ARBA" id="ARBA00004141"/>
    </source>
</evidence>
<dbReference type="Proteomes" id="UP000499080">
    <property type="component" value="Unassembled WGS sequence"/>
</dbReference>
<keyword evidence="7" id="KW-0915">Sodium</keyword>
<organism evidence="13 14">
    <name type="scientific">Araneus ventricosus</name>
    <name type="common">Orbweaver spider</name>
    <name type="synonym">Epeira ventricosa</name>
    <dbReference type="NCBI Taxonomy" id="182803"/>
    <lineage>
        <taxon>Eukaryota</taxon>
        <taxon>Metazoa</taxon>
        <taxon>Ecdysozoa</taxon>
        <taxon>Arthropoda</taxon>
        <taxon>Chelicerata</taxon>
        <taxon>Arachnida</taxon>
        <taxon>Araneae</taxon>
        <taxon>Araneomorphae</taxon>
        <taxon>Entelegynae</taxon>
        <taxon>Araneoidea</taxon>
        <taxon>Araneidae</taxon>
        <taxon>Araneus</taxon>
    </lineage>
</organism>
<dbReference type="EMBL" id="BGPR01006069">
    <property type="protein sequence ID" value="GBN15826.1"/>
    <property type="molecule type" value="Genomic_DNA"/>
</dbReference>
<keyword evidence="5 12" id="KW-0812">Transmembrane</keyword>
<evidence type="ECO:0000256" key="11">
    <source>
        <dbReference type="ARBA" id="ARBA00023303"/>
    </source>
</evidence>
<evidence type="ECO:0000256" key="6">
    <source>
        <dbReference type="ARBA" id="ARBA00022989"/>
    </source>
</evidence>
<gene>
    <name evidence="13" type="primary">mec-10_2</name>
    <name evidence="13" type="ORF">AVEN_209131_1</name>
</gene>
<dbReference type="OrthoDB" id="6421178at2759"/>
<evidence type="ECO:0000256" key="9">
    <source>
        <dbReference type="ARBA" id="ARBA00023136"/>
    </source>
</evidence>
<comment type="similarity">
    <text evidence="2 12">Belongs to the amiloride-sensitive sodium channel (TC 1.A.6) family.</text>
</comment>
<evidence type="ECO:0000256" key="7">
    <source>
        <dbReference type="ARBA" id="ARBA00023053"/>
    </source>
</evidence>
<keyword evidence="6" id="KW-1133">Transmembrane helix</keyword>
<dbReference type="Gene3D" id="1.10.287.770">
    <property type="entry name" value="YojJ-like"/>
    <property type="match status" value="1"/>
</dbReference>
<evidence type="ECO:0000256" key="8">
    <source>
        <dbReference type="ARBA" id="ARBA00023065"/>
    </source>
</evidence>
<comment type="caution">
    <text evidence="13">The sequence shown here is derived from an EMBL/GenBank/DDBJ whole genome shotgun (WGS) entry which is preliminary data.</text>
</comment>
<evidence type="ECO:0000313" key="14">
    <source>
        <dbReference type="Proteomes" id="UP000499080"/>
    </source>
</evidence>
<evidence type="ECO:0000256" key="12">
    <source>
        <dbReference type="RuleBase" id="RU000679"/>
    </source>
</evidence>
<accession>A0A4Y2LQI9</accession>
<reference evidence="13 14" key="1">
    <citation type="journal article" date="2019" name="Sci. Rep.">
        <title>Orb-weaving spider Araneus ventricosus genome elucidates the spidroin gene catalogue.</title>
        <authorList>
            <person name="Kono N."/>
            <person name="Nakamura H."/>
            <person name="Ohtoshi R."/>
            <person name="Moran D.A.P."/>
            <person name="Shinohara A."/>
            <person name="Yoshida Y."/>
            <person name="Fujiwara M."/>
            <person name="Mori M."/>
            <person name="Tomita M."/>
            <person name="Arakawa K."/>
        </authorList>
    </citation>
    <scope>NUCLEOTIDE SEQUENCE [LARGE SCALE GENOMIC DNA]</scope>
</reference>
<dbReference type="Pfam" id="PF00858">
    <property type="entry name" value="ASC"/>
    <property type="match status" value="1"/>
</dbReference>
<keyword evidence="8 12" id="KW-0406">Ion transport</keyword>
<dbReference type="PRINTS" id="PR01078">
    <property type="entry name" value="AMINACHANNEL"/>
</dbReference>
<keyword evidence="4 12" id="KW-0894">Sodium channel</keyword>
<dbReference type="InterPro" id="IPR001873">
    <property type="entry name" value="ENaC"/>
</dbReference>
<dbReference type="GO" id="GO:0015280">
    <property type="term" value="F:ligand-gated sodium channel activity"/>
    <property type="evidence" value="ECO:0007669"/>
    <property type="project" value="TreeGrafter"/>
</dbReference>
<name>A0A4Y2LQI9_ARAVE</name>
<dbReference type="PANTHER" id="PTHR11690">
    <property type="entry name" value="AMILORIDE-SENSITIVE SODIUM CHANNEL-RELATED"/>
    <property type="match status" value="1"/>
</dbReference>
<evidence type="ECO:0000256" key="4">
    <source>
        <dbReference type="ARBA" id="ARBA00022461"/>
    </source>
</evidence>
<comment type="subcellular location">
    <subcellularLocation>
        <location evidence="1">Membrane</location>
        <topology evidence="1">Multi-pass membrane protein</topology>
    </subcellularLocation>
</comment>
<keyword evidence="11 12" id="KW-0407">Ion channel</keyword>
<dbReference type="AlphaFoldDB" id="A0A4Y2LQI9"/>
<protein>
    <submittedName>
        <fullName evidence="13">Degenerin mec-10</fullName>
    </submittedName>
</protein>
<keyword evidence="3 12" id="KW-0813">Transport</keyword>
<keyword evidence="9" id="KW-0472">Membrane</keyword>